<evidence type="ECO:0000313" key="3">
    <source>
        <dbReference type="Proteomes" id="UP000236161"/>
    </source>
</evidence>
<dbReference type="AlphaFoldDB" id="A0A2I0ACW0"/>
<gene>
    <name evidence="2" type="ORF">AXF42_Ash012326</name>
</gene>
<accession>A0A2I0ACW0</accession>
<proteinExistence type="predicted"/>
<organism evidence="2 3">
    <name type="scientific">Apostasia shenzhenica</name>
    <dbReference type="NCBI Taxonomy" id="1088818"/>
    <lineage>
        <taxon>Eukaryota</taxon>
        <taxon>Viridiplantae</taxon>
        <taxon>Streptophyta</taxon>
        <taxon>Embryophyta</taxon>
        <taxon>Tracheophyta</taxon>
        <taxon>Spermatophyta</taxon>
        <taxon>Magnoliopsida</taxon>
        <taxon>Liliopsida</taxon>
        <taxon>Asparagales</taxon>
        <taxon>Orchidaceae</taxon>
        <taxon>Apostasioideae</taxon>
        <taxon>Apostasia</taxon>
    </lineage>
</organism>
<feature type="region of interest" description="Disordered" evidence="1">
    <location>
        <begin position="50"/>
        <end position="76"/>
    </location>
</feature>
<name>A0A2I0ACW0_9ASPA</name>
<evidence type="ECO:0000256" key="1">
    <source>
        <dbReference type="SAM" id="MobiDB-lite"/>
    </source>
</evidence>
<evidence type="ECO:0008006" key="4">
    <source>
        <dbReference type="Google" id="ProtNLM"/>
    </source>
</evidence>
<keyword evidence="3" id="KW-1185">Reference proteome</keyword>
<dbReference type="Proteomes" id="UP000236161">
    <property type="component" value="Unassembled WGS sequence"/>
</dbReference>
<feature type="compositionally biased region" description="Pro residues" evidence="1">
    <location>
        <begin position="63"/>
        <end position="76"/>
    </location>
</feature>
<sequence>MLTNLTDLVTSLTTQQAMILRQTQPVCAAILPPAPLPPIAADPIPLPPIAAPSIQSSGSSRPPGHPIPPQEVPQNPFPPCLLPQPTFFPPSFPPFLTGRNPLFAGAQALLYKPDPFFSSLDSNASFFDAIRQAPVPEDFRPPRLEAYRGVTDLRENIQGFEAAIRYRQLDEATKCHLLASTLKGAAFSWFVKLPRVTSVPTST</sequence>
<protein>
    <recommendedName>
        <fullName evidence="4">Retrotransposon gag domain-containing protein</fullName>
    </recommendedName>
</protein>
<dbReference type="OrthoDB" id="784947at2759"/>
<evidence type="ECO:0000313" key="2">
    <source>
        <dbReference type="EMBL" id="PKA53384.1"/>
    </source>
</evidence>
<reference evidence="2 3" key="1">
    <citation type="journal article" date="2017" name="Nature">
        <title>The Apostasia genome and the evolution of orchids.</title>
        <authorList>
            <person name="Zhang G.Q."/>
            <person name="Liu K.W."/>
            <person name="Li Z."/>
            <person name="Lohaus R."/>
            <person name="Hsiao Y.Y."/>
            <person name="Niu S.C."/>
            <person name="Wang J.Y."/>
            <person name="Lin Y.C."/>
            <person name="Xu Q."/>
            <person name="Chen L.J."/>
            <person name="Yoshida K."/>
            <person name="Fujiwara S."/>
            <person name="Wang Z.W."/>
            <person name="Zhang Y.Q."/>
            <person name="Mitsuda N."/>
            <person name="Wang M."/>
            <person name="Liu G.H."/>
            <person name="Pecoraro L."/>
            <person name="Huang H.X."/>
            <person name="Xiao X.J."/>
            <person name="Lin M."/>
            <person name="Wu X.Y."/>
            <person name="Wu W.L."/>
            <person name="Chen Y.Y."/>
            <person name="Chang S.B."/>
            <person name="Sakamoto S."/>
            <person name="Ohme-Takagi M."/>
            <person name="Yagi M."/>
            <person name="Zeng S.J."/>
            <person name="Shen C.Y."/>
            <person name="Yeh C.M."/>
            <person name="Luo Y.B."/>
            <person name="Tsai W.C."/>
            <person name="Van de Peer Y."/>
            <person name="Liu Z.J."/>
        </authorList>
    </citation>
    <scope>NUCLEOTIDE SEQUENCE [LARGE SCALE GENOMIC DNA]</scope>
    <source>
        <strain evidence="3">cv. Shenzhen</strain>
        <tissue evidence="2">Stem</tissue>
    </source>
</reference>
<dbReference type="EMBL" id="KZ451998">
    <property type="protein sequence ID" value="PKA53384.1"/>
    <property type="molecule type" value="Genomic_DNA"/>
</dbReference>